<organism evidence="1">
    <name type="scientific">marine sediment metagenome</name>
    <dbReference type="NCBI Taxonomy" id="412755"/>
    <lineage>
        <taxon>unclassified sequences</taxon>
        <taxon>metagenomes</taxon>
        <taxon>ecological metagenomes</taxon>
    </lineage>
</organism>
<protein>
    <submittedName>
        <fullName evidence="1">Uncharacterized protein</fullName>
    </submittedName>
</protein>
<reference evidence="1" key="1">
    <citation type="journal article" date="2015" name="Nature">
        <title>Complex archaea that bridge the gap between prokaryotes and eukaryotes.</title>
        <authorList>
            <person name="Spang A."/>
            <person name="Saw J.H."/>
            <person name="Jorgensen S.L."/>
            <person name="Zaremba-Niedzwiedzka K."/>
            <person name="Martijn J."/>
            <person name="Lind A.E."/>
            <person name="van Eijk R."/>
            <person name="Schleper C."/>
            <person name="Guy L."/>
            <person name="Ettema T.J."/>
        </authorList>
    </citation>
    <scope>NUCLEOTIDE SEQUENCE</scope>
</reference>
<name>A0A0F9J3V1_9ZZZZ</name>
<evidence type="ECO:0000313" key="1">
    <source>
        <dbReference type="EMBL" id="KKM64359.1"/>
    </source>
</evidence>
<dbReference type="EMBL" id="LAZR01010916">
    <property type="protein sequence ID" value="KKM64359.1"/>
    <property type="molecule type" value="Genomic_DNA"/>
</dbReference>
<proteinExistence type="predicted"/>
<comment type="caution">
    <text evidence="1">The sequence shown here is derived from an EMBL/GenBank/DDBJ whole genome shotgun (WGS) entry which is preliminary data.</text>
</comment>
<sequence>MFVEFKKGQPLFQAVSLVCLATHKGNSRYPIQNVLSQGEYLVSTDGKRMHIATVPADMLADGQYVVNKCNKTLVQLTLIDGRFPVWEEIIPDNGNSFGVESPFVLGVIGILARQNIAVSPRFVTDLDIDDELIWTVAFEAPAPVLLSTAIDKMEFRAVLMPILFDYEKIIIK</sequence>
<dbReference type="AlphaFoldDB" id="A0A0F9J3V1"/>
<accession>A0A0F9J3V1</accession>
<gene>
    <name evidence="1" type="ORF">LCGC14_1502190</name>
</gene>